<dbReference type="SUPFAM" id="SSF48239">
    <property type="entry name" value="Terpenoid cyclases/Protein prenyltransferases"/>
    <property type="match status" value="1"/>
</dbReference>
<name>A0ABX7NDC8_9BACT</name>
<protein>
    <recommendedName>
        <fullName evidence="8">Alpha-2-macroglobulin</fullName>
    </recommendedName>
</protein>
<dbReference type="InterPro" id="IPR051802">
    <property type="entry name" value="YfhM-like"/>
</dbReference>
<dbReference type="Gene3D" id="2.60.40.1930">
    <property type="match status" value="1"/>
</dbReference>
<dbReference type="Pfam" id="PF07703">
    <property type="entry name" value="A2M_BRD"/>
    <property type="match status" value="1"/>
</dbReference>
<sequence length="1917" mass="207369">MGSQSAVMTSPPRAWRASGLFALLLAGTALTGCKKEGEPAAATPPAATGTSGATAPPASGEDAGTPAVATPEPVKPESINPIIRTLGPEGSLPEGLVIELARSLSPHDNSSMPGTAYTLTPQVAGHLGWTAGSTLTFKAQSGSFAFGTEYTFSLDALRTESGVVKPPSPGAWTYKFTTPTFRFVRLRPMQVEAGKHLALVDIEFTGPVDPNALRERATFQVGGEAVSSVTWRTVPEFPHVVNAVLSHPGIKPGAQVRFALSSGLPSLVASRAVAPSAEEAIVLRSGKRIDITGIKRDEGATGFFLEVSCRDVDIGEPLNTRVHDEYDSYYWDSRNRGCVLDDAMAESSIRVSPPVKVSVIPARRGFRIFGDFKRGTYTVRIAGGATSVGGGTLLADFERGITIPARKPQLSFSSAGRYLPRSAWRNLPLQHLNLDNVELTVRNVPPENLVFWMSDDERETADERTSNVVVKKTLSLQSPVDTLATTYVDVATLVPATTRGLVEVSVKKNDMEAASRILLTDLSLVAKRGGPVPGSTDKGEVWVWALGMENTDPVSGVEVSLVKKSGQAVARCVTKGADGCVLRVPAPGADDSEPFALIARQGEELTYLKYSELGTEIANSDVQGEPYRSEKAYRASIWSDRGVYRPGDTAHLAAVLRGVNDLAPPADMPVELVVMDPRERELKKVPLKTNEAGLVSLDVPFEAFQDTGRYRVTLKVADREVASYSFNVEEFVPERMKVTAAAEAAGYVQGVEIPVAVEAAYLFGGSAEGSPVELNCRLLPSDFKPKENAQFSYGLWRQDGKEPRPVALGQAKGTLDAKGQAVLNCPAHAAMGGLRGAAKLSALASVFESGSGRSTVNDASVPVHPERYYVGLQASTTKVQAGKPFTVQGVVVDWDGKLAGASLAPPSVEVEYVRLEEEYGFTYDEDEGYDRYQRFLRPVREGRVTTKVSGGRFNITVTPGADAAGYLVRVRSGNAQTDLELEGEGRYYWWGGGSRVDQTPRPLKPTSLDVAVPAQARVGQPFTVKVKAPYKGRMLFTVETDRVLATEWKAVEPGEVTWSFTPKEFAPNVYVSTFLVKDPHLESAEAFMPDRAFGIASVTLEPVDFTQAVTMNVPKEVRSNDTLTVDLDLGALEGATYATVAVVDEGILSLTRFQSPDPIKQLFTKRALGVGTFETIGWTLLIPPGGSSRSTGGDAEGDASGRVQPVKPVALWSGMVPVPANGKLRVPFKLPQYRGAVRVMAVTAGPKRVGRASAQVLVRDPLVLQTTLPRFLTQNDEIQVPVFVTNLSGKAQDVKVTLSAESLPVPGLEMPSTGTSPLQLLGKSEGRARVEDGKSTTFVFQARAVQSVGAARLSVVVEGGGYTSKESLDVPLSPAGPRERRVQRIELAQGVTDVSKHLQGWTPTTERSTLWVTTNPYAQSLQHLSYLARYPYGCVEQTTSSTRPLLFVSELVDNIDPTLTKGGALADMVTSGINRVLSMQTPSGGFGYWPGSTDPVEWGTAYATHMLMDAQKQKYVVPQDRLNDALKWMGDTLTTYEGRELRAGGYSESPEAYMHYVLALSGKGRKARVQKLVEALATKAQGKALARQEREEEYMLKAALYLAGDRRYEKDLRNPDLSPVTDERDNSWSFYSDRRRRGFMLSTFQDLFGNDAAGEPLAAMVAESLQSHPSPWYTTQELVWGITGLGKRLKGSSSEFTPPVLAVDGKAVAAQQNKESRASDRTWALARASERKQLQLDVKAKDEGKLFLVLSSEGVRSEGQVRMGGQGLVLTRKYRKQDGTELNLNASPVALAELIYVEVELKNNTGERVQNLALVDRLPAGWEIENARLGRGGSVDWVSADALWVPDYVNIRDDRMEVFGALNAKESKKVVYAVRAVTAGSFTLPTVEVEAMYDPRIWAREAGGTVRVSSPWKDSLL</sequence>
<evidence type="ECO:0000256" key="2">
    <source>
        <dbReference type="SAM" id="MobiDB-lite"/>
    </source>
</evidence>
<dbReference type="InterPro" id="IPR041246">
    <property type="entry name" value="Bact_MG10"/>
</dbReference>
<evidence type="ECO:0000256" key="1">
    <source>
        <dbReference type="ARBA" id="ARBA00010556"/>
    </source>
</evidence>
<evidence type="ECO:0000313" key="6">
    <source>
        <dbReference type="EMBL" id="QSQ16790.1"/>
    </source>
</evidence>
<evidence type="ECO:0008006" key="8">
    <source>
        <dbReference type="Google" id="ProtNLM"/>
    </source>
</evidence>
<dbReference type="Pfam" id="PF17973">
    <property type="entry name" value="bMG10"/>
    <property type="match status" value="1"/>
</dbReference>
<dbReference type="EMBL" id="CP071091">
    <property type="protein sequence ID" value="QSQ16790.1"/>
    <property type="molecule type" value="Genomic_DNA"/>
</dbReference>
<dbReference type="Pfam" id="PF00207">
    <property type="entry name" value="A2M"/>
    <property type="match status" value="1"/>
</dbReference>
<feature type="domain" description="Alpha-2-macroglobulin bait region" evidence="4">
    <location>
        <begin position="1008"/>
        <end position="1150"/>
    </location>
</feature>
<dbReference type="SMART" id="SM01359">
    <property type="entry name" value="A2M_N_2"/>
    <property type="match status" value="1"/>
</dbReference>
<dbReference type="PANTHER" id="PTHR40094">
    <property type="entry name" value="ALPHA-2-MACROGLOBULIN HOMOLOG"/>
    <property type="match status" value="1"/>
</dbReference>
<dbReference type="InterPro" id="IPR002890">
    <property type="entry name" value="MG2"/>
</dbReference>
<evidence type="ECO:0000256" key="3">
    <source>
        <dbReference type="SAM" id="SignalP"/>
    </source>
</evidence>
<dbReference type="SMART" id="SM01419">
    <property type="entry name" value="Thiol-ester_cl"/>
    <property type="match status" value="1"/>
</dbReference>
<dbReference type="InterPro" id="IPR011625">
    <property type="entry name" value="A2M_N_BRD"/>
</dbReference>
<dbReference type="Gene3D" id="1.50.10.20">
    <property type="match status" value="1"/>
</dbReference>
<dbReference type="InterPro" id="IPR008930">
    <property type="entry name" value="Terpenoid_cyclase/PrenylTrfase"/>
</dbReference>
<feature type="region of interest" description="Disordered" evidence="2">
    <location>
        <begin position="35"/>
        <end position="78"/>
    </location>
</feature>
<dbReference type="InterPro" id="IPR041203">
    <property type="entry name" value="Bact_A2M_MG5"/>
</dbReference>
<keyword evidence="7" id="KW-1185">Reference proteome</keyword>
<dbReference type="Pfam" id="PF01835">
    <property type="entry name" value="MG2"/>
    <property type="match status" value="1"/>
</dbReference>
<dbReference type="InterPro" id="IPR011626">
    <property type="entry name" value="Alpha-macroglobulin_TED"/>
</dbReference>
<dbReference type="PANTHER" id="PTHR40094:SF1">
    <property type="entry name" value="UBIQUITIN DOMAIN-CONTAINING PROTEIN"/>
    <property type="match status" value="1"/>
</dbReference>
<dbReference type="Proteomes" id="UP000663090">
    <property type="component" value="Chromosome"/>
</dbReference>
<dbReference type="InterPro" id="IPR047565">
    <property type="entry name" value="Alpha-macroglob_thiol-ester_cl"/>
</dbReference>
<feature type="chain" id="PRO_5046837905" description="Alpha-2-macroglobulin" evidence="3">
    <location>
        <begin position="32"/>
        <end position="1917"/>
    </location>
</feature>
<proteinExistence type="inferred from homology"/>
<feature type="signal peptide" evidence="3">
    <location>
        <begin position="1"/>
        <end position="31"/>
    </location>
</feature>
<gene>
    <name evidence="6" type="ORF">JY572_12370</name>
</gene>
<comment type="similarity">
    <text evidence="1">Belongs to the protease inhibitor I39 (alpha-2-macroglobulin) family. Bacterial alpha-2-macroglobulin subfamily.</text>
</comment>
<dbReference type="Pfam" id="PF07678">
    <property type="entry name" value="TED_complement"/>
    <property type="match status" value="1"/>
</dbReference>
<dbReference type="RefSeq" id="WP_206718426.1">
    <property type="nucleotide sequence ID" value="NZ_CP071091.1"/>
</dbReference>
<organism evidence="6 7">
    <name type="scientific">Myxococcus landrumensis</name>
    <dbReference type="NCBI Taxonomy" id="2813577"/>
    <lineage>
        <taxon>Bacteria</taxon>
        <taxon>Pseudomonadati</taxon>
        <taxon>Myxococcota</taxon>
        <taxon>Myxococcia</taxon>
        <taxon>Myxococcales</taxon>
        <taxon>Cystobacterineae</taxon>
        <taxon>Myxococcaceae</taxon>
        <taxon>Myxococcus</taxon>
    </lineage>
</organism>
<dbReference type="Pfam" id="PF17972">
    <property type="entry name" value="bMG5"/>
    <property type="match status" value="1"/>
</dbReference>
<dbReference type="SMART" id="SM01360">
    <property type="entry name" value="A2M"/>
    <property type="match status" value="1"/>
</dbReference>
<dbReference type="InterPro" id="IPR001599">
    <property type="entry name" value="Macroglobln_a2"/>
</dbReference>
<evidence type="ECO:0000259" key="4">
    <source>
        <dbReference type="SMART" id="SM01359"/>
    </source>
</evidence>
<dbReference type="CDD" id="cd02891">
    <property type="entry name" value="A2M_like"/>
    <property type="match status" value="1"/>
</dbReference>
<evidence type="ECO:0000259" key="5">
    <source>
        <dbReference type="SMART" id="SM01360"/>
    </source>
</evidence>
<reference evidence="6 7" key="1">
    <citation type="submission" date="2021-02" db="EMBL/GenBank/DDBJ databases">
        <title>De Novo genome assembly of isolated myxobacteria.</title>
        <authorList>
            <person name="Stevens D.C."/>
        </authorList>
    </citation>
    <scope>NUCLEOTIDE SEQUENCE [LARGE SCALE GENOMIC DNA]</scope>
    <source>
        <strain evidence="6 7">SCHIC003</strain>
    </source>
</reference>
<evidence type="ECO:0000313" key="7">
    <source>
        <dbReference type="Proteomes" id="UP000663090"/>
    </source>
</evidence>
<feature type="domain" description="Alpha-2-macroglobulin" evidence="5">
    <location>
        <begin position="1209"/>
        <end position="1298"/>
    </location>
</feature>
<keyword evidence="3" id="KW-0732">Signal</keyword>
<accession>A0ABX7NDC8</accession>
<feature type="compositionally biased region" description="Low complexity" evidence="2">
    <location>
        <begin position="39"/>
        <end position="60"/>
    </location>
</feature>